<comment type="caution">
    <text evidence="4">The sequence shown here is derived from an EMBL/GenBank/DDBJ whole genome shotgun (WGS) entry which is preliminary data.</text>
</comment>
<feature type="region of interest" description="Disordered" evidence="3">
    <location>
        <begin position="277"/>
        <end position="300"/>
    </location>
</feature>
<dbReference type="PANTHER" id="PTHR37944:SF1">
    <property type="entry name" value="PORIN B"/>
    <property type="match status" value="1"/>
</dbReference>
<keyword evidence="2" id="KW-0732">Signal</keyword>
<dbReference type="InterPro" id="IPR052932">
    <property type="entry name" value="OprB_Porin"/>
</dbReference>
<name>A0A5B2TCM3_9PROT</name>
<evidence type="ECO:0000313" key="5">
    <source>
        <dbReference type="Proteomes" id="UP000322110"/>
    </source>
</evidence>
<dbReference type="Pfam" id="PF04966">
    <property type="entry name" value="OprB"/>
    <property type="match status" value="1"/>
</dbReference>
<proteinExistence type="inferred from homology"/>
<dbReference type="OrthoDB" id="177316at2"/>
<evidence type="ECO:0000256" key="3">
    <source>
        <dbReference type="SAM" id="MobiDB-lite"/>
    </source>
</evidence>
<keyword evidence="5" id="KW-1185">Reference proteome</keyword>
<evidence type="ECO:0000256" key="2">
    <source>
        <dbReference type="RuleBase" id="RU363072"/>
    </source>
</evidence>
<feature type="chain" id="PRO_5023071482" evidence="2">
    <location>
        <begin position="27"/>
        <end position="442"/>
    </location>
</feature>
<dbReference type="PANTHER" id="PTHR37944">
    <property type="entry name" value="PORIN B"/>
    <property type="match status" value="1"/>
</dbReference>
<dbReference type="RefSeq" id="WP_149813694.1">
    <property type="nucleotide sequence ID" value="NZ_VUKA01000015.1"/>
</dbReference>
<dbReference type="GO" id="GO:0008643">
    <property type="term" value="P:carbohydrate transport"/>
    <property type="evidence" value="ECO:0007669"/>
    <property type="project" value="InterPro"/>
</dbReference>
<dbReference type="Gene3D" id="2.40.160.180">
    <property type="entry name" value="Carbohydrate-selective porin OprB"/>
    <property type="match status" value="1"/>
</dbReference>
<dbReference type="Proteomes" id="UP000322110">
    <property type="component" value="Unassembled WGS sequence"/>
</dbReference>
<protein>
    <submittedName>
        <fullName evidence="4">Carbohydrate porin</fullName>
    </submittedName>
</protein>
<feature type="signal peptide" evidence="2">
    <location>
        <begin position="1"/>
        <end position="26"/>
    </location>
</feature>
<evidence type="ECO:0000313" key="4">
    <source>
        <dbReference type="EMBL" id="KAA2211825.1"/>
    </source>
</evidence>
<comment type="similarity">
    <text evidence="1 2">Belongs to the OprB family.</text>
</comment>
<gene>
    <name evidence="4" type="ORF">F0Q34_18290</name>
</gene>
<dbReference type="InterPro" id="IPR007049">
    <property type="entry name" value="Carb-sel_porin_OprB"/>
</dbReference>
<sequence length="442" mass="47019">MIGRIEGMGRVLLLLGALGAALPAWAQEAPDPEEACGEGTRLLRGLCVSTSFTFDGFGNLRGGLRRGVAGTAQIGLGVQVDFGRIAGLDGWTLGANALGIWGRQAGEALTGSLASPSNIEALSTVRLYEIWLQREVEGWGSLRFGQLSAESDFTVADAAEKLVADTFGWPVALGEALPSGGPEYPLAAPGIRLALGEPRDGHGLSLGLFSGDPGGRYGENTDPERHNRHGINFSTAGGAFMMAEAVIGATRPPEGPRPWVVKLGAWHHTGGFDAQRRDAEGLSLADPASSGEPRRYRNNQGGYAVGEATLWREGAQSLAVFARGFAQPADRNPVSLQLDGGLAWTAPFRHVGHMLSFGASHARIGRDARGLDRDAQILADPFRPRRTHETVLEVNYDFPVGPVHLRPLAQWYINPAANAADEETGRSLRDALLLGLRIQATF</sequence>
<dbReference type="AlphaFoldDB" id="A0A5B2TCM3"/>
<reference evidence="4 5" key="1">
    <citation type="journal article" date="2015" name="Int. J. Syst. Evol. Microbiol.">
        <title>Roseomonas oryzae sp. nov., isolated from paddy rhizosphere soil.</title>
        <authorList>
            <person name="Ramaprasad E.V."/>
            <person name="Sasikala Ch."/>
            <person name="Ramana Ch.V."/>
        </authorList>
    </citation>
    <scope>NUCLEOTIDE SEQUENCE [LARGE SCALE GENOMIC DNA]</scope>
    <source>
        <strain evidence="4 5">KCTC 42542</strain>
    </source>
</reference>
<dbReference type="GO" id="GO:0016020">
    <property type="term" value="C:membrane"/>
    <property type="evidence" value="ECO:0007669"/>
    <property type="project" value="InterPro"/>
</dbReference>
<organism evidence="4 5">
    <name type="scientific">Teichococcus oryzae</name>
    <dbReference type="NCBI Taxonomy" id="1608942"/>
    <lineage>
        <taxon>Bacteria</taxon>
        <taxon>Pseudomonadati</taxon>
        <taxon>Pseudomonadota</taxon>
        <taxon>Alphaproteobacteria</taxon>
        <taxon>Acetobacterales</taxon>
        <taxon>Roseomonadaceae</taxon>
        <taxon>Roseomonas</taxon>
    </lineage>
</organism>
<dbReference type="GO" id="GO:0015288">
    <property type="term" value="F:porin activity"/>
    <property type="evidence" value="ECO:0007669"/>
    <property type="project" value="InterPro"/>
</dbReference>
<dbReference type="InterPro" id="IPR038673">
    <property type="entry name" value="OprB_sf"/>
</dbReference>
<accession>A0A5B2TCM3</accession>
<evidence type="ECO:0000256" key="1">
    <source>
        <dbReference type="ARBA" id="ARBA00008769"/>
    </source>
</evidence>
<dbReference type="EMBL" id="VUKA01000015">
    <property type="protein sequence ID" value="KAA2211825.1"/>
    <property type="molecule type" value="Genomic_DNA"/>
</dbReference>